<dbReference type="RefSeq" id="XP_011402131.1">
    <property type="nucleotide sequence ID" value="XM_011403829.1"/>
</dbReference>
<sequence>MHASRVGPRLYTRSARFIRRLASTSLPQDGNAVPLPRPLLLTLERKVGREAGSDEELWRSGAFGAGVVPDLPPATTLRQLAAQALRLPGGHVAQSPTTAPPATCRAPAGLTPQQPPGCITVRSVAAQLRSREDLRRRMAAAVAGSEGHPPAQALLLLSGGHPVRTLPIVPHFLGNSLSMLRDAGTARSRGELPADTRLWAVANPGSETLRRLAAKVEAGASTVLTQPPLLWRRSREWMERAAENGLTHRARIVLGVPLITSRSNLEFWLFLIGAGAGDEEAAQLLADFPASQDAEGVRAWNADLIRRTLDLPGVGGLHVMPLTKRARQLTQGFLQDGTLPKSCPGVEA</sequence>
<reference evidence="2 3" key="1">
    <citation type="journal article" date="2014" name="BMC Genomics">
        <title>Oil accumulation mechanisms of the oleaginous microalga Chlorella protothecoides revealed through its genome, transcriptomes, and proteomes.</title>
        <authorList>
            <person name="Gao C."/>
            <person name="Wang Y."/>
            <person name="Shen Y."/>
            <person name="Yan D."/>
            <person name="He X."/>
            <person name="Dai J."/>
            <person name="Wu Q."/>
        </authorList>
    </citation>
    <scope>NUCLEOTIDE SEQUENCE [LARGE SCALE GENOMIC DNA]</scope>
    <source>
        <strain evidence="2 3">0710</strain>
    </source>
</reference>
<dbReference type="EMBL" id="KL662186">
    <property type="protein sequence ID" value="KFM29082.1"/>
    <property type="molecule type" value="Genomic_DNA"/>
</dbReference>
<evidence type="ECO:0000313" key="3">
    <source>
        <dbReference type="Proteomes" id="UP000028924"/>
    </source>
</evidence>
<evidence type="ECO:0000313" key="2">
    <source>
        <dbReference type="EMBL" id="KFM29082.1"/>
    </source>
</evidence>
<dbReference type="OrthoDB" id="508969at2759"/>
<dbReference type="Proteomes" id="UP000028924">
    <property type="component" value="Unassembled WGS sequence"/>
</dbReference>
<dbReference type="GeneID" id="23615090"/>
<evidence type="ECO:0000256" key="1">
    <source>
        <dbReference type="ARBA" id="ARBA00023002"/>
    </source>
</evidence>
<name>A0A087STM8_AUXPR</name>
<dbReference type="SUPFAM" id="SSF51730">
    <property type="entry name" value="FAD-linked oxidoreductase"/>
    <property type="match status" value="1"/>
</dbReference>
<evidence type="ECO:0008006" key="4">
    <source>
        <dbReference type="Google" id="ProtNLM"/>
    </source>
</evidence>
<organism evidence="2 3">
    <name type="scientific">Auxenochlorella protothecoides</name>
    <name type="common">Green microalga</name>
    <name type="synonym">Chlorella protothecoides</name>
    <dbReference type="NCBI Taxonomy" id="3075"/>
    <lineage>
        <taxon>Eukaryota</taxon>
        <taxon>Viridiplantae</taxon>
        <taxon>Chlorophyta</taxon>
        <taxon>core chlorophytes</taxon>
        <taxon>Trebouxiophyceae</taxon>
        <taxon>Chlorellales</taxon>
        <taxon>Chlorellaceae</taxon>
        <taxon>Auxenochlorella</taxon>
    </lineage>
</organism>
<dbReference type="KEGG" id="apro:F751_3699"/>
<dbReference type="InterPro" id="IPR029041">
    <property type="entry name" value="FAD-linked_oxidoreductase-like"/>
</dbReference>
<dbReference type="GO" id="GO:0016491">
    <property type="term" value="F:oxidoreductase activity"/>
    <property type="evidence" value="ECO:0007669"/>
    <property type="project" value="UniProtKB-KW"/>
</dbReference>
<keyword evidence="1" id="KW-0560">Oxidoreductase</keyword>
<dbReference type="AlphaFoldDB" id="A0A087STM8"/>
<keyword evidence="3" id="KW-1185">Reference proteome</keyword>
<accession>A0A087STM8</accession>
<dbReference type="Gene3D" id="3.20.20.220">
    <property type="match status" value="1"/>
</dbReference>
<dbReference type="eggNOG" id="ENOG502S8CR">
    <property type="taxonomic scope" value="Eukaryota"/>
</dbReference>
<protein>
    <recommendedName>
        <fullName evidence="4">Methylenetetrahydrofolate reductase (NAD(P)H)</fullName>
    </recommendedName>
</protein>
<proteinExistence type="predicted"/>
<gene>
    <name evidence="2" type="ORF">F751_3699</name>
</gene>